<reference evidence="2" key="1">
    <citation type="submission" date="2022-11" db="EMBL/GenBank/DDBJ databases">
        <title>Corynebacterium sp. isolated from Penguins.</title>
        <authorList>
            <person name="Sedlar K."/>
            <person name="Svec P."/>
        </authorList>
    </citation>
    <scope>NUCLEOTIDE SEQUENCE</scope>
    <source>
        <strain evidence="2">P7374</strain>
    </source>
</reference>
<dbReference type="GO" id="GO:0000270">
    <property type="term" value="P:peptidoglycan metabolic process"/>
    <property type="evidence" value="ECO:0007669"/>
    <property type="project" value="TreeGrafter"/>
</dbReference>
<feature type="domain" description="DUF218" evidence="1">
    <location>
        <begin position="13"/>
        <end position="135"/>
    </location>
</feature>
<dbReference type="RefSeq" id="WP_200254163.1">
    <property type="nucleotide sequence ID" value="NZ_JAENIQ020000001.1"/>
</dbReference>
<dbReference type="PANTHER" id="PTHR30336">
    <property type="entry name" value="INNER MEMBRANE PROTEIN, PROBABLE PERMEASE"/>
    <property type="match status" value="1"/>
</dbReference>
<dbReference type="GO" id="GO:0043164">
    <property type="term" value="P:Gram-negative-bacterium-type cell wall biogenesis"/>
    <property type="evidence" value="ECO:0007669"/>
    <property type="project" value="TreeGrafter"/>
</dbReference>
<dbReference type="Pfam" id="PF02698">
    <property type="entry name" value="DUF218"/>
    <property type="match status" value="1"/>
</dbReference>
<dbReference type="InterPro" id="IPR014729">
    <property type="entry name" value="Rossmann-like_a/b/a_fold"/>
</dbReference>
<evidence type="ECO:0000313" key="2">
    <source>
        <dbReference type="EMBL" id="MCX7467987.1"/>
    </source>
</evidence>
<dbReference type="InterPro" id="IPR051599">
    <property type="entry name" value="Cell_Envelope_Assoc"/>
</dbReference>
<dbReference type="PANTHER" id="PTHR30336:SF4">
    <property type="entry name" value="ENVELOPE BIOGENESIS FACTOR ELYC"/>
    <property type="match status" value="1"/>
</dbReference>
<accession>A0A9Q4C787</accession>
<sequence length="159" mass="18320">MTPPVADGPRLPVVILGCRLRDGRPGRALERRLVAALPAVREHPSSPVVVTGYGEAPAMRDWLVDRGVDVTRILTEDRATSTNENLENTRELLADWPEWIVVTNEFHIPRVKLWAWHHGYRVRMVSARTPLKRIPHLWSREILALLHSALRIIWRRIRS</sequence>
<dbReference type="Proteomes" id="UP001071478">
    <property type="component" value="Unassembled WGS sequence"/>
</dbReference>
<dbReference type="InterPro" id="IPR003848">
    <property type="entry name" value="DUF218"/>
</dbReference>
<name>A0A9Q4C787_9CORY</name>
<proteinExistence type="predicted"/>
<organism evidence="2 3">
    <name type="scientific">Corynebacterium pygosceleis</name>
    <dbReference type="NCBI Taxonomy" id="2800406"/>
    <lineage>
        <taxon>Bacteria</taxon>
        <taxon>Bacillati</taxon>
        <taxon>Actinomycetota</taxon>
        <taxon>Actinomycetes</taxon>
        <taxon>Mycobacteriales</taxon>
        <taxon>Corynebacteriaceae</taxon>
        <taxon>Corynebacterium</taxon>
    </lineage>
</organism>
<comment type="caution">
    <text evidence="2">The sequence shown here is derived from an EMBL/GenBank/DDBJ whole genome shotgun (WGS) entry which is preliminary data.</text>
</comment>
<dbReference type="Gene3D" id="3.40.50.620">
    <property type="entry name" value="HUPs"/>
    <property type="match status" value="1"/>
</dbReference>
<evidence type="ECO:0000313" key="3">
    <source>
        <dbReference type="Proteomes" id="UP001071478"/>
    </source>
</evidence>
<evidence type="ECO:0000259" key="1">
    <source>
        <dbReference type="Pfam" id="PF02698"/>
    </source>
</evidence>
<dbReference type="AlphaFoldDB" id="A0A9Q4C787"/>
<protein>
    <submittedName>
        <fullName evidence="2">YdcF family protein</fullName>
    </submittedName>
</protein>
<dbReference type="EMBL" id="JAPMKU010000002">
    <property type="protein sequence ID" value="MCX7467987.1"/>
    <property type="molecule type" value="Genomic_DNA"/>
</dbReference>
<dbReference type="GO" id="GO:0005886">
    <property type="term" value="C:plasma membrane"/>
    <property type="evidence" value="ECO:0007669"/>
    <property type="project" value="TreeGrafter"/>
</dbReference>
<gene>
    <name evidence="2" type="ORF">OS129_03715</name>
</gene>
<dbReference type="CDD" id="cd06259">
    <property type="entry name" value="YdcF-like"/>
    <property type="match status" value="1"/>
</dbReference>